<dbReference type="GO" id="GO:0016020">
    <property type="term" value="C:membrane"/>
    <property type="evidence" value="ECO:0007669"/>
    <property type="project" value="InterPro"/>
</dbReference>
<evidence type="ECO:0000256" key="3">
    <source>
        <dbReference type="ARBA" id="ARBA00012095"/>
    </source>
</evidence>
<keyword evidence="10" id="KW-1185">Reference proteome</keyword>
<protein>
    <recommendedName>
        <fullName evidence="3">phosphoenolpyruvate--glycerone phosphotransferase</fullName>
        <ecNumber evidence="3">2.7.1.121</ecNumber>
    </recommendedName>
</protein>
<dbReference type="InterPro" id="IPR036662">
    <property type="entry name" value="PTS_EIIA_man-typ_sf"/>
</dbReference>
<dbReference type="PANTHER" id="PTHR38594">
    <property type="entry name" value="PEP-DEPENDENT DIHYDROXYACETONE KINASE, PHOSPHORYL DONOR SUBUNIT DHAM"/>
    <property type="match status" value="1"/>
</dbReference>
<evidence type="ECO:0000256" key="1">
    <source>
        <dbReference type="ARBA" id="ARBA00001113"/>
    </source>
</evidence>
<name>A0A380G3B5_9STAP</name>
<dbReference type="PANTHER" id="PTHR38594:SF1">
    <property type="entry name" value="PEP-DEPENDENT DIHYDROXYACETONE KINASE, PHOSPHORYL DONOR SUBUNIT DHAM"/>
    <property type="match status" value="1"/>
</dbReference>
<sequence>MATIVIVSHSEDVANGTKALLNNMAKGVKIIAYGGVDNGLGTSLDEVKKVLNNIDDDALCFYDLGSAEMNIDLAIETYKGPFKIKKVNAPIVEGSFVAAVKLSVGGSVNEAIEEIDKASFKSTAFK</sequence>
<organism evidence="7 9">
    <name type="scientific">Staphylococcus petrasii</name>
    <dbReference type="NCBI Taxonomy" id="1276936"/>
    <lineage>
        <taxon>Bacteria</taxon>
        <taxon>Bacillati</taxon>
        <taxon>Bacillota</taxon>
        <taxon>Bacilli</taxon>
        <taxon>Bacillales</taxon>
        <taxon>Staphylococcaceae</taxon>
        <taxon>Staphylococcus</taxon>
    </lineage>
</organism>
<dbReference type="Proteomes" id="UP000254047">
    <property type="component" value="Unassembled WGS sequence"/>
</dbReference>
<dbReference type="Gene3D" id="3.40.50.510">
    <property type="entry name" value="Phosphotransferase system, mannose-type IIA component"/>
    <property type="match status" value="1"/>
</dbReference>
<reference evidence="7 9" key="1">
    <citation type="submission" date="2018-06" db="EMBL/GenBank/DDBJ databases">
        <authorList>
            <consortium name="Pathogen Informatics"/>
            <person name="Doyle S."/>
        </authorList>
    </citation>
    <scope>NUCLEOTIDE SEQUENCE [LARGE SCALE GENOMIC DNA]</scope>
    <source>
        <strain evidence="7 9">NCTC13830</strain>
    </source>
</reference>
<evidence type="ECO:0000313" key="10">
    <source>
        <dbReference type="Proteomes" id="UP000297598"/>
    </source>
</evidence>
<dbReference type="Pfam" id="PF03610">
    <property type="entry name" value="EIIA-man"/>
    <property type="match status" value="1"/>
</dbReference>
<keyword evidence="4 7" id="KW-0808">Transferase</keyword>
<dbReference type="RefSeq" id="WP_103298510.1">
    <property type="nucleotide sequence ID" value="NZ_PPQT01000084.1"/>
</dbReference>
<feature type="domain" description="PTS EIIA type-4" evidence="6">
    <location>
        <begin position="1"/>
        <end position="123"/>
    </location>
</feature>
<evidence type="ECO:0000256" key="2">
    <source>
        <dbReference type="ARBA" id="ARBA00002788"/>
    </source>
</evidence>
<dbReference type="InterPro" id="IPR039643">
    <property type="entry name" value="DhaM"/>
</dbReference>
<dbReference type="GO" id="GO:0009401">
    <property type="term" value="P:phosphoenolpyruvate-dependent sugar phosphotransferase system"/>
    <property type="evidence" value="ECO:0007669"/>
    <property type="project" value="InterPro"/>
</dbReference>
<proteinExistence type="predicted"/>
<evidence type="ECO:0000313" key="9">
    <source>
        <dbReference type="Proteomes" id="UP000254047"/>
    </source>
</evidence>
<dbReference type="EMBL" id="UHDO01000001">
    <property type="protein sequence ID" value="SUM44966.1"/>
    <property type="molecule type" value="Genomic_DNA"/>
</dbReference>
<gene>
    <name evidence="7" type="primary">dhaM</name>
    <name evidence="8" type="ORF">BJR09_02505</name>
    <name evidence="7" type="ORF">NCTC13830_02356</name>
</gene>
<accession>A0A380G3B5</accession>
<comment type="function">
    <text evidence="2">Component of the dihydroxyacetone kinase complex, which is responsible for the phosphoenolpyruvate (PEP)-dependent phosphorylation of dihydroxyacetone. DhaM serves as the phosphoryl donor. Is phosphorylated by phosphoenolpyruvate in an EI- and HPr-dependent reaction, and a phosphorelay system on histidine residues finally leads to phosphoryl transfer to DhaL and dihydroxyacetone.</text>
</comment>
<comment type="subunit">
    <text evidence="5">Homodimer. The dihydroxyacetone kinase complex is composed of a homodimer of DhaM, a homodimer of DhaK and the subunit DhaL.</text>
</comment>
<evidence type="ECO:0000256" key="4">
    <source>
        <dbReference type="ARBA" id="ARBA00022679"/>
    </source>
</evidence>
<dbReference type="InterPro" id="IPR004701">
    <property type="entry name" value="PTS_EIIA_man-typ"/>
</dbReference>
<evidence type="ECO:0000259" key="6">
    <source>
        <dbReference type="PROSITE" id="PS51096"/>
    </source>
</evidence>
<dbReference type="NCBIfam" id="TIGR02364">
    <property type="entry name" value="dha_pts"/>
    <property type="match status" value="1"/>
</dbReference>
<dbReference type="EC" id="2.7.1.121" evidence="3"/>
<dbReference type="PROSITE" id="PS51096">
    <property type="entry name" value="PTS_EIIA_TYPE_4"/>
    <property type="match status" value="1"/>
</dbReference>
<dbReference type="Proteomes" id="UP000297598">
    <property type="component" value="Unassembled WGS sequence"/>
</dbReference>
<dbReference type="SUPFAM" id="SSF53062">
    <property type="entry name" value="PTS system fructose IIA component-like"/>
    <property type="match status" value="1"/>
</dbReference>
<dbReference type="GO" id="GO:0019563">
    <property type="term" value="P:glycerol catabolic process"/>
    <property type="evidence" value="ECO:0007669"/>
    <property type="project" value="InterPro"/>
</dbReference>
<dbReference type="OrthoDB" id="7065393at2"/>
<evidence type="ECO:0000313" key="8">
    <source>
        <dbReference type="EMBL" id="TGE18735.1"/>
    </source>
</evidence>
<reference evidence="8 10" key="2">
    <citation type="submission" date="2019-04" db="EMBL/GenBank/DDBJ databases">
        <title>Genomic characterization of Staphylococcus petrasii strains.</title>
        <authorList>
            <person name="Vrbovska V."/>
            <person name="Kovarovic V."/>
            <person name="Maslanova I."/>
            <person name="Indrakova A."/>
            <person name="Petras P."/>
            <person name="Sedo O."/>
            <person name="Svec P."/>
            <person name="Fisarova L."/>
            <person name="Sedlacek I."/>
            <person name="Doskar J."/>
            <person name="Pantucek R."/>
        </authorList>
    </citation>
    <scope>NUCLEOTIDE SEQUENCE [LARGE SCALE GENOMIC DNA]</scope>
    <source>
        <strain evidence="8 10">P5404</strain>
    </source>
</reference>
<dbReference type="EMBL" id="SRLS01000003">
    <property type="protein sequence ID" value="TGE18735.1"/>
    <property type="molecule type" value="Genomic_DNA"/>
</dbReference>
<evidence type="ECO:0000256" key="5">
    <source>
        <dbReference type="ARBA" id="ARBA00046577"/>
    </source>
</evidence>
<comment type="catalytic activity">
    <reaction evidence="1">
        <text>dihydroxyacetone + phosphoenolpyruvate = dihydroxyacetone phosphate + pyruvate</text>
        <dbReference type="Rhea" id="RHEA:18381"/>
        <dbReference type="ChEBI" id="CHEBI:15361"/>
        <dbReference type="ChEBI" id="CHEBI:16016"/>
        <dbReference type="ChEBI" id="CHEBI:57642"/>
        <dbReference type="ChEBI" id="CHEBI:58702"/>
        <dbReference type="EC" id="2.7.1.121"/>
    </reaction>
</comment>
<evidence type="ECO:0000313" key="7">
    <source>
        <dbReference type="EMBL" id="SUM44966.1"/>
    </source>
</evidence>
<keyword evidence="8" id="KW-0418">Kinase</keyword>
<dbReference type="AlphaFoldDB" id="A0A380G3B5"/>
<dbReference type="InterPro" id="IPR012844">
    <property type="entry name" value="DhaM_N"/>
</dbReference>
<dbReference type="GO" id="GO:0047324">
    <property type="term" value="F:phosphoenolpyruvate-glycerone phosphotransferase activity"/>
    <property type="evidence" value="ECO:0007669"/>
    <property type="project" value="UniProtKB-EC"/>
</dbReference>